<feature type="region of interest" description="Disordered" evidence="1">
    <location>
        <begin position="1"/>
        <end position="88"/>
    </location>
</feature>
<gene>
    <name evidence="2" type="ORF">G9272_39990</name>
</gene>
<evidence type="ECO:0000313" key="2">
    <source>
        <dbReference type="EMBL" id="QJT05745.1"/>
    </source>
</evidence>
<dbReference type="EMBL" id="CP049838">
    <property type="protein sequence ID" value="QJT05745.1"/>
    <property type="molecule type" value="Genomic_DNA"/>
</dbReference>
<proteinExistence type="predicted"/>
<sequence length="88" mass="9162">MAAQRPEGPGENGTPIPRDPPDQQADGRADPWDLDDPEPPGRSDRSGGPAENTPDDVPDTDEAGTGRQDAPRAGSGQSDHPVPDEPSD</sequence>
<reference evidence="2" key="1">
    <citation type="submission" date="2020-03" db="EMBL/GenBank/DDBJ databases">
        <title>Molecular networking-based the target discovery of potent antiproliferative macrolactams: 5/6/7/16 polycyclic ansamycins and glycosylated trienomycin from Streptomyces cacaoi subsp. asoensis.</title>
        <authorList>
            <person name="Liu L.-L."/>
        </authorList>
    </citation>
    <scope>NUCLEOTIDE SEQUENCE [LARGE SCALE GENOMIC DNA]</scope>
    <source>
        <strain evidence="2">H2S5</strain>
    </source>
</reference>
<dbReference type="RefSeq" id="WP_171401063.1">
    <property type="nucleotide sequence ID" value="NZ_CP049838.1"/>
</dbReference>
<dbReference type="AlphaFoldDB" id="A0A6M4X2B0"/>
<dbReference type="Proteomes" id="UP000502665">
    <property type="component" value="Chromosome"/>
</dbReference>
<organism evidence="2 3">
    <name type="scientific">Streptomyces asoensis</name>
    <dbReference type="NCBI Taxonomy" id="249586"/>
    <lineage>
        <taxon>Bacteria</taxon>
        <taxon>Bacillati</taxon>
        <taxon>Actinomycetota</taxon>
        <taxon>Actinomycetes</taxon>
        <taxon>Kitasatosporales</taxon>
        <taxon>Streptomycetaceae</taxon>
        <taxon>Streptomyces</taxon>
    </lineage>
</organism>
<keyword evidence="3" id="KW-1185">Reference proteome</keyword>
<protein>
    <submittedName>
        <fullName evidence="2">Uncharacterized protein</fullName>
    </submittedName>
</protein>
<evidence type="ECO:0000256" key="1">
    <source>
        <dbReference type="SAM" id="MobiDB-lite"/>
    </source>
</evidence>
<feature type="compositionally biased region" description="Basic and acidic residues" evidence="1">
    <location>
        <begin position="19"/>
        <end position="31"/>
    </location>
</feature>
<feature type="compositionally biased region" description="Acidic residues" evidence="1">
    <location>
        <begin position="53"/>
        <end position="62"/>
    </location>
</feature>
<accession>A0A6M4X2B0</accession>
<evidence type="ECO:0000313" key="3">
    <source>
        <dbReference type="Proteomes" id="UP000502665"/>
    </source>
</evidence>
<name>A0A6M4X2B0_9ACTN</name>